<dbReference type="Proteomes" id="UP000484164">
    <property type="component" value="Unassembled WGS sequence"/>
</dbReference>
<reference evidence="2 3" key="1">
    <citation type="submission" date="2019-10" db="EMBL/GenBank/DDBJ databases">
        <title>Genome sequence of Phaeocystidibacter marisrubri JCM30614 (type strain).</title>
        <authorList>
            <person name="Bowman J.P."/>
        </authorList>
    </citation>
    <scope>NUCLEOTIDE SEQUENCE [LARGE SCALE GENOMIC DNA]</scope>
    <source>
        <strain evidence="2 3">JCM 30614</strain>
    </source>
</reference>
<name>A0A6L3ZCR7_9FLAO</name>
<evidence type="ECO:0000313" key="3">
    <source>
        <dbReference type="Proteomes" id="UP000484164"/>
    </source>
</evidence>
<dbReference type="RefSeq" id="WP_151693091.1">
    <property type="nucleotide sequence ID" value="NZ_BMGX01000001.1"/>
</dbReference>
<feature type="compositionally biased region" description="Polar residues" evidence="1">
    <location>
        <begin position="441"/>
        <end position="452"/>
    </location>
</feature>
<proteinExistence type="predicted"/>
<feature type="region of interest" description="Disordered" evidence="1">
    <location>
        <begin position="474"/>
        <end position="498"/>
    </location>
</feature>
<keyword evidence="3" id="KW-1185">Reference proteome</keyword>
<dbReference type="Gene3D" id="2.60.40.4070">
    <property type="match status" value="1"/>
</dbReference>
<sequence length="1343" mass="149895">MKRTLSLFTLWVGMALTPHTHAREIPGLPLANQNASSNKTVAELCQPAQAQSDLNFNNVRATILGGGDMWWDLNQPRYEVPKGSNLHSMFAGALWLGGVDEGNQLKLAAMTYRQKGSDFWPGPLSNDGLATVTKEVCDKYDRHWLIYREQVEIHKAWLDCQDDPDCDVGAEFPGYEANIPEIILNWPAHGADGELAYRLAPFIDRDGNEEYDPMVDYPAYDIDRSYDCQQKEVDLLYGDQTLWWVYNDRGNVHTETQAGALGFEIRAQAFAFATNDEINNMTFNNYRIINKSTFRLTETYFTTWFDPDLGFADDDLIGCDIPRGLGYCYNADDFDDGSLGYGYYPPAVGFDFFQGPFADYFDGKDNDRDGCVDGVRDENGNCVGENLATGLNERIIMSGFMYYNRGNDQASGDPENAADFYNYMRSRWKNGNPLVVESPSGPGNTNNGDGYTANGSGLATLFAYPGNTFDTTGVTAPTSDQNWFESPSNKQDKRGLHNAGPFSLAPGALNFITTGVVWERNFQTQELFASVEKVIFADDKAQQLFDNCFQVLNGPDAPDLEIIELDQELILTLSYSPASNNANLDYSEKDPLIPLPPNKTEAQVLAENPNYFNYIFEGFQIFQFKNKNVSIADRYDPAQSRLIAQCDLRNNVTQLVNWEVDPEINQLIPTDMTLETNNDGIKMNFSITEDVFATSTRTLVNHREYYFTAVAYAYNEYEPYDPYSGEDGQRKPFIAGRSNIATYTGIPHRTESEEDGLILNADYGDGVEITRIEGMGNSGIDLQLTRETEDEIVNTFSAERATYVPGRGPVEVKVVDPKNVPAGSYVMKFDGTDSDANWTLETETDVIPSRRNIGFLNEQIIPELGLSITVENVRQPGNDTNGIFNAGIISAQTVFSDPTKAWLSGVPDDDSYSPLNWILAGANTNPQKAPAFLYKDFSGDPKQYFEDLIGGTWAPFYYASGLDRGTDSGYAVYGMGPSDKIVNNVGSRLHPKNLHSVDIVYTDDPSKWTRVPVFEMCEDTALSEGKAAKLGLRNAHGWILQNGQLVRDNSNEGKGWSYFPGYAIDVETGQRLNMAFGENSWMIAERGNDMLWNPTPTVAVSPGDNVTGGYRFGGQHYIYVFAPEVTWGLDLIDVSYKGNDEKDNPMYSEFMALESSINKRRIFQACFYTNIPITTPVYAENDPYTNMPSEARTSIRMNRPYGAYQPANTTPQNNSNPMYKFNTTAFATVRSDRKTATTALDNIRVVPNPYYASSAYENSQLDNTVKVTNLPEVCTISIFSTNGTLIRQIVKNNASTWVTWDLTNDYGVPIASGVYIFHVDAGDLGEHILKWYGALRPVDLNAF</sequence>
<accession>A0A6L3ZCR7</accession>
<evidence type="ECO:0000313" key="2">
    <source>
        <dbReference type="EMBL" id="KAB2815661.1"/>
    </source>
</evidence>
<dbReference type="EMBL" id="WBVQ01000002">
    <property type="protein sequence ID" value="KAB2815661.1"/>
    <property type="molecule type" value="Genomic_DNA"/>
</dbReference>
<feature type="region of interest" description="Disordered" evidence="1">
    <location>
        <begin position="433"/>
        <end position="452"/>
    </location>
</feature>
<dbReference type="OrthoDB" id="9807496at2"/>
<comment type="caution">
    <text evidence="2">The sequence shown here is derived from an EMBL/GenBank/DDBJ whole genome shotgun (WGS) entry which is preliminary data.</text>
</comment>
<feature type="compositionally biased region" description="Polar residues" evidence="1">
    <location>
        <begin position="474"/>
        <end position="489"/>
    </location>
</feature>
<protein>
    <submittedName>
        <fullName evidence="2">T9SS type A sorting domain-containing protein</fullName>
    </submittedName>
</protein>
<gene>
    <name evidence="2" type="ORF">F8C82_08130</name>
</gene>
<evidence type="ECO:0000256" key="1">
    <source>
        <dbReference type="SAM" id="MobiDB-lite"/>
    </source>
</evidence>
<organism evidence="2 3">
    <name type="scientific">Phaeocystidibacter marisrubri</name>
    <dbReference type="NCBI Taxonomy" id="1577780"/>
    <lineage>
        <taxon>Bacteria</taxon>
        <taxon>Pseudomonadati</taxon>
        <taxon>Bacteroidota</taxon>
        <taxon>Flavobacteriia</taxon>
        <taxon>Flavobacteriales</taxon>
        <taxon>Phaeocystidibacteraceae</taxon>
        <taxon>Phaeocystidibacter</taxon>
    </lineage>
</organism>